<dbReference type="InterPro" id="IPR029044">
    <property type="entry name" value="Nucleotide-diphossugar_trans"/>
</dbReference>
<organism evidence="2 3">
    <name type="scientific">Microbacterium oxydans</name>
    <dbReference type="NCBI Taxonomy" id="82380"/>
    <lineage>
        <taxon>Bacteria</taxon>
        <taxon>Bacillati</taxon>
        <taxon>Actinomycetota</taxon>
        <taxon>Actinomycetes</taxon>
        <taxon>Micrococcales</taxon>
        <taxon>Microbacteriaceae</taxon>
        <taxon>Microbacterium</taxon>
    </lineage>
</organism>
<dbReference type="Pfam" id="PF00535">
    <property type="entry name" value="Glycos_transf_2"/>
    <property type="match status" value="1"/>
</dbReference>
<dbReference type="EMBL" id="JYIV01000021">
    <property type="protein sequence ID" value="KJL24049.1"/>
    <property type="molecule type" value="Genomic_DNA"/>
</dbReference>
<dbReference type="SUPFAM" id="SSF53448">
    <property type="entry name" value="Nucleotide-diphospho-sugar transferases"/>
    <property type="match status" value="1"/>
</dbReference>
<sequence>MDLDICVPYWGDPATFIETIDSVRAQDDAAWRLVIIDDGYPGHVIEDYVASLEDPRITYTRNETNVGIVENFRRAVAAARGSHVVVLGSDDLLLPNYVAHVRETIVAFPDVDIIQPAVGVIGADGEPTRTLVDSVKQRMLTPKQPRTLRGEDLASSLLVGNWLYWPSLAIRTESARRIGFRDGLPIILDLALLTDIAFEGGALRYTGVDAFRYRRHAASLSQTALLDGSRFEDERSFYRETADRAEAMGWRRAARAARVRAMSRLHALSLLPRVVLRGSSASRRATALLALGR</sequence>
<accession>A0A0F0KU84</accession>
<dbReference type="RefSeq" id="WP_045263140.1">
    <property type="nucleotide sequence ID" value="NZ_JYIV01000021.1"/>
</dbReference>
<feature type="domain" description="Glycosyltransferase 2-like" evidence="1">
    <location>
        <begin position="5"/>
        <end position="130"/>
    </location>
</feature>
<dbReference type="AlphaFoldDB" id="A0A0F0KU84"/>
<gene>
    <name evidence="2" type="ORF">RN51_01214</name>
</gene>
<proteinExistence type="predicted"/>
<evidence type="ECO:0000259" key="1">
    <source>
        <dbReference type="Pfam" id="PF00535"/>
    </source>
</evidence>
<dbReference type="InterPro" id="IPR001173">
    <property type="entry name" value="Glyco_trans_2-like"/>
</dbReference>
<dbReference type="PANTHER" id="PTHR22916:SF3">
    <property type="entry name" value="UDP-GLCNAC:BETAGAL BETA-1,3-N-ACETYLGLUCOSAMINYLTRANSFERASE-LIKE PROTEIN 1"/>
    <property type="match status" value="1"/>
</dbReference>
<keyword evidence="2" id="KW-0808">Transferase</keyword>
<name>A0A0F0KU84_9MICO</name>
<dbReference type="Proteomes" id="UP000033725">
    <property type="component" value="Unassembled WGS sequence"/>
</dbReference>
<evidence type="ECO:0000313" key="3">
    <source>
        <dbReference type="Proteomes" id="UP000033725"/>
    </source>
</evidence>
<dbReference type="OrthoDB" id="3177103at2"/>
<reference evidence="2 3" key="1">
    <citation type="submission" date="2015-02" db="EMBL/GenBank/DDBJ databases">
        <title>Draft genome sequences of ten Microbacterium spp. with emphasis on heavy metal contaminated environments.</title>
        <authorList>
            <person name="Corretto E."/>
        </authorList>
    </citation>
    <scope>NUCLEOTIDE SEQUENCE [LARGE SCALE GENOMIC DNA]</scope>
    <source>
        <strain evidence="2 3">BEL163</strain>
    </source>
</reference>
<dbReference type="PANTHER" id="PTHR22916">
    <property type="entry name" value="GLYCOSYLTRANSFERASE"/>
    <property type="match status" value="1"/>
</dbReference>
<comment type="caution">
    <text evidence="2">The sequence shown here is derived from an EMBL/GenBank/DDBJ whole genome shotgun (WGS) entry which is preliminary data.</text>
</comment>
<evidence type="ECO:0000313" key="2">
    <source>
        <dbReference type="EMBL" id="KJL24049.1"/>
    </source>
</evidence>
<dbReference type="GO" id="GO:0016758">
    <property type="term" value="F:hexosyltransferase activity"/>
    <property type="evidence" value="ECO:0007669"/>
    <property type="project" value="UniProtKB-ARBA"/>
</dbReference>
<dbReference type="Gene3D" id="3.90.550.10">
    <property type="entry name" value="Spore Coat Polysaccharide Biosynthesis Protein SpsA, Chain A"/>
    <property type="match status" value="1"/>
</dbReference>
<protein>
    <submittedName>
        <fullName evidence="2">Putative glycosyl transferase</fullName>
    </submittedName>
</protein>
<dbReference type="PATRIC" id="fig|82380.10.peg.1220"/>